<keyword evidence="5" id="KW-0571">Peptide transport</keyword>
<keyword evidence="4 11" id="KW-0812">Transmembrane</keyword>
<keyword evidence="7 11" id="KW-1133">Transmembrane helix</keyword>
<feature type="transmembrane region" description="Helical" evidence="11">
    <location>
        <begin position="159"/>
        <end position="181"/>
    </location>
</feature>
<evidence type="ECO:0000256" key="1">
    <source>
        <dbReference type="ARBA" id="ARBA00004141"/>
    </source>
</evidence>
<feature type="transmembrane region" description="Helical" evidence="11">
    <location>
        <begin position="605"/>
        <end position="629"/>
    </location>
</feature>
<dbReference type="AlphaFoldDB" id="A0ABD1FCQ0"/>
<dbReference type="FunFam" id="1.20.1250.20:FF:000049">
    <property type="entry name" value="Solute carrier family 15 member 2"/>
    <property type="match status" value="1"/>
</dbReference>
<feature type="transmembrane region" description="Helical" evidence="11">
    <location>
        <begin position="355"/>
        <end position="377"/>
    </location>
</feature>
<feature type="compositionally biased region" description="Basic and acidic residues" evidence="10">
    <location>
        <begin position="35"/>
        <end position="50"/>
    </location>
</feature>
<feature type="compositionally biased region" description="Basic and acidic residues" evidence="10">
    <location>
        <begin position="10"/>
        <end position="27"/>
    </location>
</feature>
<keyword evidence="13" id="KW-1185">Reference proteome</keyword>
<sequence>MARSSNAQVTEKEVDRNSIKNDTRSQEETSNFNEVPDKTDNNSVRDEESTLEKIPYPKSVFFIVSNEFCERFSFYGMRTILILYLTDILLYTETEAKMVYHTFSMFVYFFPVLGAIISDSWLGKFRTIFYVSMIYACGSILLSLTSIEPLNIPQKSITIVSLLLIAIGTGGIKPCVAAFGGDQFVLPQQELQLTMFFSLFYFAINSGSLISTFVTPILRNDVHCFDNTSCFPLAFAVPGILMVISIFIFVFGKPLYKMKQPKGNVFLNVIKCMSYAVVNRKKGPKVDHWLDRSEEKYGTRLVTDIKSFMKVLVIFLPLPIFWALYDQQGSGWTFQAVRMDGNIGFYTILPDQMQVINPLLILAFIPLFSYGVYPLLAKCNLLTTPLQKMVCGGFLAAIAFAVSACLSIFLEATYPVLPEKGEAQVRIYDTTNACNYYFTTDDNIVPDGVFDDGYFEYKDIHIDSEKEITFHFNSATCENKSLPVTMEEEAAYGIYLYKYSTSNTVFVEYYQDDVNKSTDGYPLVRTLSSYNQPITYINSKDQSNVVEIEAGNSTLFKIKEIGEYYIESSTTTLEFKLGGTYSVLIDENGDVKSFITVTNPNSVNMLWLLIQYFIITAGEIMFSVTGLEFAYSQAPISMKSVVQSLWLLTTAFGNLLIVIIESLELFEKQSNDFFLYTGLMVVDMLLFMWLAIRYKYVTDEDSSVGDETELNNAEDSKKVANGVDNPAFEQNN</sequence>
<feature type="transmembrane region" description="Helical" evidence="11">
    <location>
        <begin position="193"/>
        <end position="213"/>
    </location>
</feature>
<feature type="transmembrane region" description="Helical" evidence="11">
    <location>
        <begin position="389"/>
        <end position="410"/>
    </location>
</feature>
<evidence type="ECO:0000256" key="3">
    <source>
        <dbReference type="ARBA" id="ARBA00022448"/>
    </source>
</evidence>
<dbReference type="PANTHER" id="PTHR11654">
    <property type="entry name" value="OLIGOPEPTIDE TRANSPORTER-RELATED"/>
    <property type="match status" value="1"/>
</dbReference>
<feature type="transmembrane region" description="Helical" evidence="11">
    <location>
        <begin position="72"/>
        <end position="92"/>
    </location>
</feature>
<reference evidence="12 13" key="1">
    <citation type="submission" date="2024-05" db="EMBL/GenBank/DDBJ databases">
        <title>Genetic variation in Jamaican populations of the coffee berry borer (Hypothenemus hampei).</title>
        <authorList>
            <person name="Errbii M."/>
            <person name="Myrie A."/>
        </authorList>
    </citation>
    <scope>NUCLEOTIDE SEQUENCE [LARGE SCALE GENOMIC DNA]</scope>
    <source>
        <strain evidence="12">JA-Hopewell-2020-01-JO</strain>
        <tissue evidence="12">Whole body</tissue>
    </source>
</reference>
<evidence type="ECO:0000256" key="5">
    <source>
        <dbReference type="ARBA" id="ARBA00022856"/>
    </source>
</evidence>
<dbReference type="Pfam" id="PF00854">
    <property type="entry name" value="PTR2"/>
    <property type="match status" value="2"/>
</dbReference>
<feature type="transmembrane region" description="Helical" evidence="11">
    <location>
        <begin position="98"/>
        <end position="116"/>
    </location>
</feature>
<accession>A0ABD1FCQ0</accession>
<evidence type="ECO:0000256" key="8">
    <source>
        <dbReference type="ARBA" id="ARBA00023136"/>
    </source>
</evidence>
<name>A0ABD1FCQ0_HYPHA</name>
<protein>
    <recommendedName>
        <fullName evidence="9">Oligopeptide transporter 1</fullName>
    </recommendedName>
</protein>
<dbReference type="GO" id="GO:0015031">
    <property type="term" value="P:protein transport"/>
    <property type="evidence" value="ECO:0007669"/>
    <property type="project" value="UniProtKB-KW"/>
</dbReference>
<keyword evidence="3" id="KW-0813">Transport</keyword>
<evidence type="ECO:0000313" key="13">
    <source>
        <dbReference type="Proteomes" id="UP001566132"/>
    </source>
</evidence>
<keyword evidence="8 11" id="KW-0472">Membrane</keyword>
<feature type="transmembrane region" description="Helical" evidence="11">
    <location>
        <begin position="128"/>
        <end position="147"/>
    </location>
</feature>
<feature type="region of interest" description="Disordered" evidence="10">
    <location>
        <begin position="1"/>
        <end position="50"/>
    </location>
</feature>
<comment type="caution">
    <text evidence="12">The sequence shown here is derived from an EMBL/GenBank/DDBJ whole genome shotgun (WGS) entry which is preliminary data.</text>
</comment>
<feature type="transmembrane region" description="Helical" evidence="11">
    <location>
        <begin position="641"/>
        <end position="661"/>
    </location>
</feature>
<dbReference type="GO" id="GO:0016020">
    <property type="term" value="C:membrane"/>
    <property type="evidence" value="ECO:0007669"/>
    <property type="project" value="UniProtKB-SubCell"/>
</dbReference>
<dbReference type="FunFam" id="1.20.1250.20:FF:000379">
    <property type="entry name" value="Uncharacterized protein, isoform A"/>
    <property type="match status" value="1"/>
</dbReference>
<dbReference type="SUPFAM" id="SSF103473">
    <property type="entry name" value="MFS general substrate transporter"/>
    <property type="match status" value="1"/>
</dbReference>
<comment type="similarity">
    <text evidence="2">Belongs to the major facilitator superfamily. Proton-dependent oligopeptide transporter (POT/PTR) (TC 2.A.17) family.</text>
</comment>
<feature type="transmembrane region" description="Helical" evidence="11">
    <location>
        <begin position="673"/>
        <end position="692"/>
    </location>
</feature>
<evidence type="ECO:0000313" key="12">
    <source>
        <dbReference type="EMBL" id="KAL1517030.1"/>
    </source>
</evidence>
<dbReference type="InterPro" id="IPR018456">
    <property type="entry name" value="PTR2_symporter_CS"/>
</dbReference>
<dbReference type="CDD" id="cd17347">
    <property type="entry name" value="MFS_SLC15A1_2_like"/>
    <property type="match status" value="1"/>
</dbReference>
<evidence type="ECO:0000256" key="2">
    <source>
        <dbReference type="ARBA" id="ARBA00005982"/>
    </source>
</evidence>
<evidence type="ECO:0000256" key="6">
    <source>
        <dbReference type="ARBA" id="ARBA00022927"/>
    </source>
</evidence>
<evidence type="ECO:0000256" key="11">
    <source>
        <dbReference type="SAM" id="Phobius"/>
    </source>
</evidence>
<dbReference type="EMBL" id="JBDJPC010000001">
    <property type="protein sequence ID" value="KAL1517030.1"/>
    <property type="molecule type" value="Genomic_DNA"/>
</dbReference>
<feature type="region of interest" description="Disordered" evidence="10">
    <location>
        <begin position="705"/>
        <end position="732"/>
    </location>
</feature>
<evidence type="ECO:0000256" key="7">
    <source>
        <dbReference type="ARBA" id="ARBA00022989"/>
    </source>
</evidence>
<keyword evidence="6" id="KW-0653">Protein transport</keyword>
<dbReference type="Gene3D" id="1.20.1250.20">
    <property type="entry name" value="MFS general substrate transporter like domains"/>
    <property type="match status" value="2"/>
</dbReference>
<proteinExistence type="inferred from homology"/>
<feature type="transmembrane region" description="Helical" evidence="11">
    <location>
        <begin position="233"/>
        <end position="252"/>
    </location>
</feature>
<dbReference type="InterPro" id="IPR036259">
    <property type="entry name" value="MFS_trans_sf"/>
</dbReference>
<organism evidence="12 13">
    <name type="scientific">Hypothenemus hampei</name>
    <name type="common">Coffee berry borer</name>
    <dbReference type="NCBI Taxonomy" id="57062"/>
    <lineage>
        <taxon>Eukaryota</taxon>
        <taxon>Metazoa</taxon>
        <taxon>Ecdysozoa</taxon>
        <taxon>Arthropoda</taxon>
        <taxon>Hexapoda</taxon>
        <taxon>Insecta</taxon>
        <taxon>Pterygota</taxon>
        <taxon>Neoptera</taxon>
        <taxon>Endopterygota</taxon>
        <taxon>Coleoptera</taxon>
        <taxon>Polyphaga</taxon>
        <taxon>Cucujiformia</taxon>
        <taxon>Curculionidae</taxon>
        <taxon>Scolytinae</taxon>
        <taxon>Hypothenemus</taxon>
    </lineage>
</organism>
<dbReference type="Proteomes" id="UP001566132">
    <property type="component" value="Unassembled WGS sequence"/>
</dbReference>
<feature type="transmembrane region" description="Helical" evidence="11">
    <location>
        <begin position="307"/>
        <end position="325"/>
    </location>
</feature>
<dbReference type="PROSITE" id="PS01022">
    <property type="entry name" value="PTR2_1"/>
    <property type="match status" value="1"/>
</dbReference>
<evidence type="ECO:0000256" key="9">
    <source>
        <dbReference type="ARBA" id="ARBA00078114"/>
    </source>
</evidence>
<dbReference type="InterPro" id="IPR000109">
    <property type="entry name" value="POT_fam"/>
</dbReference>
<dbReference type="GO" id="GO:0015833">
    <property type="term" value="P:peptide transport"/>
    <property type="evidence" value="ECO:0007669"/>
    <property type="project" value="UniProtKB-KW"/>
</dbReference>
<evidence type="ECO:0000256" key="10">
    <source>
        <dbReference type="SAM" id="MobiDB-lite"/>
    </source>
</evidence>
<gene>
    <name evidence="12" type="ORF">ABEB36_000850</name>
</gene>
<comment type="subcellular location">
    <subcellularLocation>
        <location evidence="1">Membrane</location>
        <topology evidence="1">Multi-pass membrane protein</topology>
    </subcellularLocation>
</comment>
<evidence type="ECO:0000256" key="4">
    <source>
        <dbReference type="ARBA" id="ARBA00022692"/>
    </source>
</evidence>